<protein>
    <submittedName>
        <fullName evidence="1">Uncharacterized protein</fullName>
    </submittedName>
</protein>
<reference evidence="1 2" key="1">
    <citation type="submission" date="2015-01" db="EMBL/GenBank/DDBJ databases">
        <authorList>
            <person name="Xiang T."/>
            <person name="Song Y."/>
            <person name="Huang L."/>
            <person name="Wang B."/>
            <person name="Wu P."/>
        </authorList>
    </citation>
    <scope>NUCLEOTIDE SEQUENCE [LARGE SCALE GENOMIC DNA]</scope>
    <source>
        <strain evidence="1 2">Cc12</strain>
    </source>
</reference>
<dbReference type="EMBL" id="CDOE01000045">
    <property type="protein sequence ID" value="CEN33950.1"/>
    <property type="molecule type" value="Genomic_DNA"/>
</dbReference>
<proteinExistence type="predicted"/>
<gene>
    <name evidence="1" type="ORF">CCAN12_50002</name>
</gene>
<dbReference type="Proteomes" id="UP000044026">
    <property type="component" value="Unassembled WGS sequence"/>
</dbReference>
<sequence length="39" mass="4373">MLSNWLKAKVSLTINNNTTLKQLMQSIKAISGIDKVTRL</sequence>
<dbReference type="AlphaFoldDB" id="A0A0B7H3J3"/>
<organism evidence="1 2">
    <name type="scientific">Capnocytophaga canimorsus</name>
    <dbReference type="NCBI Taxonomy" id="28188"/>
    <lineage>
        <taxon>Bacteria</taxon>
        <taxon>Pseudomonadati</taxon>
        <taxon>Bacteroidota</taxon>
        <taxon>Flavobacteriia</taxon>
        <taxon>Flavobacteriales</taxon>
        <taxon>Flavobacteriaceae</taxon>
        <taxon>Capnocytophaga</taxon>
    </lineage>
</organism>
<accession>A0A0B7H3J3</accession>
<evidence type="ECO:0000313" key="1">
    <source>
        <dbReference type="EMBL" id="CEN33950.1"/>
    </source>
</evidence>
<name>A0A0B7H3J3_9FLAO</name>
<evidence type="ECO:0000313" key="2">
    <source>
        <dbReference type="Proteomes" id="UP000044026"/>
    </source>
</evidence>
<dbReference type="Gene3D" id="3.30.70.260">
    <property type="match status" value="1"/>
</dbReference>